<dbReference type="InterPro" id="IPR043519">
    <property type="entry name" value="NT_sf"/>
</dbReference>
<sequence length="210" mass="23296">MDLESPLRTIASPVEAETLRVLAGADAEFSASEVHRLIESASPYGVRKALARLADAGLVLSTVHGNVTFWRGNRQHVLWPAIESAVDARRVLLDRLRDELAKRNGLAAYLYGSFARRSAGPDSDIDILVVYPDDTSHDTIVDFAFDLSEQIRAWTGNEGHLYNATRTWLQESIEGADPVVMSIRQDAVTLMGPEFEQLLREIRSEKLAHA</sequence>
<proteinExistence type="predicted"/>
<dbReference type="Pfam" id="PF01909">
    <property type="entry name" value="NTP_transf_2"/>
    <property type="match status" value="1"/>
</dbReference>
<dbReference type="Gene3D" id="1.10.10.10">
    <property type="entry name" value="Winged helix-like DNA-binding domain superfamily/Winged helix DNA-binding domain"/>
    <property type="match status" value="1"/>
</dbReference>
<feature type="domain" description="Polymerase nucleotidyl transferase" evidence="1">
    <location>
        <begin position="93"/>
        <end position="145"/>
    </location>
</feature>
<comment type="caution">
    <text evidence="2">The sequence shown here is derived from an EMBL/GenBank/DDBJ whole genome shotgun (WGS) entry which is preliminary data.</text>
</comment>
<dbReference type="InterPro" id="IPR036390">
    <property type="entry name" value="WH_DNA-bd_sf"/>
</dbReference>
<evidence type="ECO:0000313" key="2">
    <source>
        <dbReference type="EMBL" id="MCS5718473.1"/>
    </source>
</evidence>
<name>A0ABT2GQM6_9MICO</name>
<dbReference type="InterPro" id="IPR002934">
    <property type="entry name" value="Polymerase_NTP_transf_dom"/>
</dbReference>
<dbReference type="CDD" id="cd05403">
    <property type="entry name" value="NT_KNTase_like"/>
    <property type="match status" value="1"/>
</dbReference>
<reference evidence="2" key="1">
    <citation type="submission" date="2022-08" db="EMBL/GenBank/DDBJ databases">
        <authorList>
            <person name="Deng Y."/>
            <person name="Han X.-F."/>
            <person name="Zhang Y.-Q."/>
        </authorList>
    </citation>
    <scope>NUCLEOTIDE SEQUENCE</scope>
    <source>
        <strain evidence="2">CPCC 205763</strain>
    </source>
</reference>
<keyword evidence="3" id="KW-1185">Reference proteome</keyword>
<dbReference type="RefSeq" id="WP_259507379.1">
    <property type="nucleotide sequence ID" value="NZ_JANLCM010000001.1"/>
</dbReference>
<organism evidence="2 3">
    <name type="scientific">Herbiconiux aconitum</name>
    <dbReference type="NCBI Taxonomy" id="2970913"/>
    <lineage>
        <taxon>Bacteria</taxon>
        <taxon>Bacillati</taxon>
        <taxon>Actinomycetota</taxon>
        <taxon>Actinomycetes</taxon>
        <taxon>Micrococcales</taxon>
        <taxon>Microbacteriaceae</taxon>
        <taxon>Herbiconiux</taxon>
    </lineage>
</organism>
<dbReference type="Gene3D" id="3.30.460.10">
    <property type="entry name" value="Beta Polymerase, domain 2"/>
    <property type="match status" value="1"/>
</dbReference>
<dbReference type="Proteomes" id="UP001165584">
    <property type="component" value="Unassembled WGS sequence"/>
</dbReference>
<gene>
    <name evidence="2" type="ORF">N1027_10025</name>
</gene>
<dbReference type="InterPro" id="IPR036388">
    <property type="entry name" value="WH-like_DNA-bd_sf"/>
</dbReference>
<protein>
    <submittedName>
        <fullName evidence="2">Nucleotidyltransferase domain-containing protein</fullName>
    </submittedName>
</protein>
<accession>A0ABT2GQM6</accession>
<evidence type="ECO:0000313" key="3">
    <source>
        <dbReference type="Proteomes" id="UP001165584"/>
    </source>
</evidence>
<dbReference type="SUPFAM" id="SSF81301">
    <property type="entry name" value="Nucleotidyltransferase"/>
    <property type="match status" value="1"/>
</dbReference>
<dbReference type="EMBL" id="JANLCM010000001">
    <property type="protein sequence ID" value="MCS5718473.1"/>
    <property type="molecule type" value="Genomic_DNA"/>
</dbReference>
<dbReference type="SUPFAM" id="SSF46785">
    <property type="entry name" value="Winged helix' DNA-binding domain"/>
    <property type="match status" value="1"/>
</dbReference>
<evidence type="ECO:0000259" key="1">
    <source>
        <dbReference type="Pfam" id="PF01909"/>
    </source>
</evidence>